<sequence>MLTKWPGDMDRLRRMSIIEEDGEKRVNMAYLCIIGSHAVNGVSEVHSKILKDDVFHDFYEMWPEKFQNKTNGITPRRWLLLCNPSLSDAIMDALGDDSWITNFEKLKDLTALSNNIQFLQNLMRIKRENKAKFASYVEQHYKIKIDPSTLFDFQVKRIHEYKRQLLNCFYVIAQYNRIKANPNLRMVPRTVMIGGKAAPGYHMAKLIIKLINSVGKVVNNDPIVRGRLKNWFTFISSHASRYDSQAYIDACPELKLILSQIGQGYFSPEEPDLFKDIYKTMMFGDRFMLCADFADYMRAQADVDKAYRNEKQWAQMMLANIAGSWKFSSDRTIREYARDIWGVEPREEKLPAPFENPEDPAATSSK</sequence>
<evidence type="ECO:0000256" key="3">
    <source>
        <dbReference type="ARBA" id="ARBA00036074"/>
    </source>
</evidence>
<keyword evidence="6" id="KW-0808">Transferase</keyword>
<dbReference type="PANTHER" id="PTHR11468">
    <property type="entry name" value="GLYCOGEN PHOSPHORYLASE"/>
    <property type="match status" value="1"/>
</dbReference>
<dbReference type="Pfam" id="PF00343">
    <property type="entry name" value="Phosphorylase"/>
    <property type="match status" value="2"/>
</dbReference>
<comment type="catalytic activity">
    <reaction evidence="3">
        <text>[(1-&gt;4)-alpha-D-glucosyl](n) + phosphate = [(1-&gt;4)-alpha-D-glucosyl](n-1) + alpha-D-glucose 1-phosphate</text>
        <dbReference type="Rhea" id="RHEA:41732"/>
        <dbReference type="Rhea" id="RHEA-COMP:9584"/>
        <dbReference type="Rhea" id="RHEA-COMP:9586"/>
        <dbReference type="ChEBI" id="CHEBI:15444"/>
        <dbReference type="ChEBI" id="CHEBI:43474"/>
        <dbReference type="ChEBI" id="CHEBI:58601"/>
        <dbReference type="EC" id="2.4.1.1"/>
    </reaction>
    <physiologicalReaction direction="left-to-right" evidence="3">
        <dbReference type="Rhea" id="RHEA:41733"/>
    </physiologicalReaction>
</comment>
<feature type="region of interest" description="Disordered" evidence="7">
    <location>
        <begin position="347"/>
        <end position="366"/>
    </location>
</feature>
<reference evidence="8 9" key="1">
    <citation type="journal article" date="2013" name="Nat. Genet.">
        <title>The genome of the hydatid tapeworm Echinococcus granulosus.</title>
        <authorList>
            <person name="Zheng H."/>
            <person name="Zhang W."/>
            <person name="Zhang L."/>
            <person name="Zhang Z."/>
            <person name="Li J."/>
            <person name="Lu G."/>
            <person name="Zhu Y."/>
            <person name="Wang Y."/>
            <person name="Huang Y."/>
            <person name="Liu J."/>
            <person name="Kang H."/>
            <person name="Chen J."/>
            <person name="Wang L."/>
            <person name="Chen A."/>
            <person name="Yu S."/>
            <person name="Gao Z."/>
            <person name="Jin L."/>
            <person name="Gu W."/>
            <person name="Wang Z."/>
            <person name="Zhao L."/>
            <person name="Shi B."/>
            <person name="Wen H."/>
            <person name="Lin R."/>
            <person name="Jones M.K."/>
            <person name="Brejova B."/>
            <person name="Vinar T."/>
            <person name="Zhao G."/>
            <person name="McManus D.P."/>
            <person name="Chen Z."/>
            <person name="Zhou Y."/>
            <person name="Wang S."/>
        </authorList>
    </citation>
    <scope>NUCLEOTIDE SEQUENCE [LARGE SCALE GENOMIC DNA]</scope>
</reference>
<evidence type="ECO:0000313" key="9">
    <source>
        <dbReference type="Proteomes" id="UP000019149"/>
    </source>
</evidence>
<comment type="cofactor">
    <cofactor evidence="6">
        <name>pyridoxal 5'-phosphate</name>
        <dbReference type="ChEBI" id="CHEBI:597326"/>
    </cofactor>
</comment>
<comment type="caution">
    <text evidence="8">The sequence shown here is derived from an EMBL/GenBank/DDBJ whole genome shotgun (WGS) entry which is preliminary data.</text>
</comment>
<dbReference type="CTD" id="36342259"/>
<evidence type="ECO:0000256" key="4">
    <source>
        <dbReference type="ARBA" id="ARBA00037413"/>
    </source>
</evidence>
<evidence type="ECO:0000256" key="2">
    <source>
        <dbReference type="ARBA" id="ARBA00022553"/>
    </source>
</evidence>
<dbReference type="EMBL" id="APAU02000059">
    <property type="protein sequence ID" value="EUB58557.1"/>
    <property type="molecule type" value="Genomic_DNA"/>
</dbReference>
<name>W6UKB8_ECHGR</name>
<keyword evidence="6" id="KW-0328">Glycosyltransferase</keyword>
<evidence type="ECO:0000256" key="6">
    <source>
        <dbReference type="RuleBase" id="RU000587"/>
    </source>
</evidence>
<dbReference type="GO" id="GO:0030170">
    <property type="term" value="F:pyridoxal phosphate binding"/>
    <property type="evidence" value="ECO:0007669"/>
    <property type="project" value="TreeGrafter"/>
</dbReference>
<dbReference type="PANTHER" id="PTHR11468:SF3">
    <property type="entry name" value="GLYCOGEN PHOSPHORYLASE, LIVER FORM"/>
    <property type="match status" value="1"/>
</dbReference>
<proteinExistence type="inferred from homology"/>
<accession>W6UKB8</accession>
<dbReference type="RefSeq" id="XP_024349753.1">
    <property type="nucleotide sequence ID" value="XM_024495793.1"/>
</dbReference>
<evidence type="ECO:0000256" key="7">
    <source>
        <dbReference type="SAM" id="MobiDB-lite"/>
    </source>
</evidence>
<protein>
    <recommendedName>
        <fullName evidence="6">Alpha-1,4 glucan phosphorylase</fullName>
        <ecNumber evidence="6">2.4.1.1</ecNumber>
    </recommendedName>
</protein>
<dbReference type="KEGG" id="egl:EGR_06544"/>
<dbReference type="AlphaFoldDB" id="W6UKB8"/>
<comment type="function">
    <text evidence="4 6">Allosteric enzyme that catalyzes the rate-limiting step in glycogen catabolism, the phosphorolytic cleavage of glycogen to produce glucose-1-phosphate, and plays a central role in maintaining cellular and organismal glucose homeostasis.</text>
</comment>
<dbReference type="STRING" id="6210.W6UKB8"/>
<dbReference type="FunFam" id="3.40.50.2000:FF:000197">
    <property type="entry name" value="Alpha-1,4 glucan phosphorylase"/>
    <property type="match status" value="1"/>
</dbReference>
<evidence type="ECO:0000256" key="1">
    <source>
        <dbReference type="ARBA" id="ARBA00006047"/>
    </source>
</evidence>
<dbReference type="Proteomes" id="UP000019149">
    <property type="component" value="Unassembled WGS sequence"/>
</dbReference>
<dbReference type="SUPFAM" id="SSF53756">
    <property type="entry name" value="UDP-Glycosyltransferase/glycogen phosphorylase"/>
    <property type="match status" value="1"/>
</dbReference>
<evidence type="ECO:0000256" key="5">
    <source>
        <dbReference type="ARBA" id="ARBA00046783"/>
    </source>
</evidence>
<dbReference type="Gene3D" id="3.40.50.2000">
    <property type="entry name" value="Glycogen Phosphorylase B"/>
    <property type="match status" value="3"/>
</dbReference>
<comment type="subunit">
    <text evidence="5">Homodimer; enzymatically active. Interacts with PPP1R3B; recruits the phosphatase PP1 which dephosphorylates and inactivates PYGL/glycogen phosphorylase.</text>
</comment>
<dbReference type="GO" id="GO:0008184">
    <property type="term" value="F:glycogen phosphorylase activity"/>
    <property type="evidence" value="ECO:0007669"/>
    <property type="project" value="InterPro"/>
</dbReference>
<keyword evidence="6" id="KW-0663">Pyridoxal phosphate</keyword>
<keyword evidence="9" id="KW-1185">Reference proteome</keyword>
<gene>
    <name evidence="8" type="ORF">EGR_06544</name>
</gene>
<dbReference type="OrthoDB" id="9215500at2759"/>
<dbReference type="InterPro" id="IPR000811">
    <property type="entry name" value="Glyco_trans_35"/>
</dbReference>
<dbReference type="EC" id="2.4.1.1" evidence="6"/>
<dbReference type="GeneID" id="36342259"/>
<keyword evidence="2" id="KW-0597">Phosphoprotein</keyword>
<dbReference type="GO" id="GO:0005737">
    <property type="term" value="C:cytoplasm"/>
    <property type="evidence" value="ECO:0007669"/>
    <property type="project" value="TreeGrafter"/>
</dbReference>
<organism evidence="8 9">
    <name type="scientific">Echinococcus granulosus</name>
    <name type="common">Hydatid tapeworm</name>
    <dbReference type="NCBI Taxonomy" id="6210"/>
    <lineage>
        <taxon>Eukaryota</taxon>
        <taxon>Metazoa</taxon>
        <taxon>Spiralia</taxon>
        <taxon>Lophotrochozoa</taxon>
        <taxon>Platyhelminthes</taxon>
        <taxon>Cestoda</taxon>
        <taxon>Eucestoda</taxon>
        <taxon>Cyclophyllidea</taxon>
        <taxon>Taeniidae</taxon>
        <taxon>Echinococcus</taxon>
        <taxon>Echinococcus granulosus group</taxon>
    </lineage>
</organism>
<dbReference type="GO" id="GO:0005980">
    <property type="term" value="P:glycogen catabolic process"/>
    <property type="evidence" value="ECO:0007669"/>
    <property type="project" value="TreeGrafter"/>
</dbReference>
<comment type="similarity">
    <text evidence="1 6">Belongs to the glycogen phosphorylase family.</text>
</comment>
<evidence type="ECO:0000313" key="8">
    <source>
        <dbReference type="EMBL" id="EUB58557.1"/>
    </source>
</evidence>
<keyword evidence="6" id="KW-0119">Carbohydrate metabolism</keyword>